<evidence type="ECO:0000313" key="2">
    <source>
        <dbReference type="EMBL" id="KAF7375724.1"/>
    </source>
</evidence>
<feature type="compositionally biased region" description="Low complexity" evidence="1">
    <location>
        <begin position="62"/>
        <end position="77"/>
    </location>
</feature>
<keyword evidence="3" id="KW-1185">Reference proteome</keyword>
<dbReference type="Proteomes" id="UP000623467">
    <property type="component" value="Unassembled WGS sequence"/>
</dbReference>
<feature type="compositionally biased region" description="Low complexity" evidence="1">
    <location>
        <begin position="154"/>
        <end position="163"/>
    </location>
</feature>
<evidence type="ECO:0000313" key="3">
    <source>
        <dbReference type="Proteomes" id="UP000623467"/>
    </source>
</evidence>
<organism evidence="2 3">
    <name type="scientific">Mycena sanguinolenta</name>
    <dbReference type="NCBI Taxonomy" id="230812"/>
    <lineage>
        <taxon>Eukaryota</taxon>
        <taxon>Fungi</taxon>
        <taxon>Dikarya</taxon>
        <taxon>Basidiomycota</taxon>
        <taxon>Agaricomycotina</taxon>
        <taxon>Agaricomycetes</taxon>
        <taxon>Agaricomycetidae</taxon>
        <taxon>Agaricales</taxon>
        <taxon>Marasmiineae</taxon>
        <taxon>Mycenaceae</taxon>
        <taxon>Mycena</taxon>
    </lineage>
</organism>
<name>A0A8H6ZE95_9AGAR</name>
<sequence>MSDLEALFQRFSIDQEERHRQQTAALEEHYRQQTEALEERHRQETEVLHERLNALESDRRSASSGSSRKGLASRGGSMQAMRQTRQNLRRGLPTPAAATDPPVAAAGAPVTAANVPVAATNVPVAAANAPIAAANAPVAAANAPVAAANAPVAVSDATATPSQEDSEDEGDEDDDRGEQAAGSKKPKKSANGQRALQSYSTQTFRAACGIQGENWPDPEIVRVNCATGVPYLNPLFGFDVTDAQNHSICLAVAKAVDDRLKIKRPPNIPQTFVWTYPMLVECAKNSFQKYRVPVNIVHELVHEQLLSDEASGLEDEEIESPAAWKVQMAMQFGERDLSAAALKDQTFLEVLECPWRSDELSNFFHRIQELPSAKSSKMRYKRVRGTHRQSSRIPLLSPYDFGISREWLEEQRRNAEVEPLLRDWGMHGDPDLFEGIGSEEGDGNIVDPRFDFERLSDHDA</sequence>
<dbReference type="OrthoDB" id="3062345at2759"/>
<dbReference type="AlphaFoldDB" id="A0A8H6ZE95"/>
<feature type="compositionally biased region" description="Acidic residues" evidence="1">
    <location>
        <begin position="164"/>
        <end position="176"/>
    </location>
</feature>
<accession>A0A8H6ZE95</accession>
<comment type="caution">
    <text evidence="2">The sequence shown here is derived from an EMBL/GenBank/DDBJ whole genome shotgun (WGS) entry which is preliminary data.</text>
</comment>
<feature type="compositionally biased region" description="Basic and acidic residues" evidence="1">
    <location>
        <begin position="448"/>
        <end position="460"/>
    </location>
</feature>
<feature type="region of interest" description="Disordered" evidence="1">
    <location>
        <begin position="154"/>
        <end position="196"/>
    </location>
</feature>
<dbReference type="EMBL" id="JACAZH010000002">
    <property type="protein sequence ID" value="KAF7375724.1"/>
    <property type="molecule type" value="Genomic_DNA"/>
</dbReference>
<proteinExistence type="predicted"/>
<feature type="region of interest" description="Disordered" evidence="1">
    <location>
        <begin position="53"/>
        <end position="82"/>
    </location>
</feature>
<feature type="region of interest" description="Disordered" evidence="1">
    <location>
        <begin position="436"/>
        <end position="460"/>
    </location>
</feature>
<evidence type="ECO:0000256" key="1">
    <source>
        <dbReference type="SAM" id="MobiDB-lite"/>
    </source>
</evidence>
<reference evidence="2" key="1">
    <citation type="submission" date="2020-05" db="EMBL/GenBank/DDBJ databases">
        <title>Mycena genomes resolve the evolution of fungal bioluminescence.</title>
        <authorList>
            <person name="Tsai I.J."/>
        </authorList>
    </citation>
    <scope>NUCLEOTIDE SEQUENCE</scope>
    <source>
        <strain evidence="2">160909Yilan</strain>
    </source>
</reference>
<protein>
    <submittedName>
        <fullName evidence="2">Uncharacterized protein</fullName>
    </submittedName>
</protein>
<gene>
    <name evidence="2" type="ORF">MSAN_00461900</name>
</gene>